<reference evidence="2" key="1">
    <citation type="submission" date="2022-11" db="UniProtKB">
        <authorList>
            <consortium name="WormBaseParasite"/>
        </authorList>
    </citation>
    <scope>IDENTIFICATION</scope>
</reference>
<sequence>MWSCECHNDVTEKRNVSTAGVSRAKWPGVYILLTSDWRYMFTMMSSSLSNEKKIVHKALRTSKRSSCFPIPTVKEHFYSKNH</sequence>
<evidence type="ECO:0000313" key="1">
    <source>
        <dbReference type="Proteomes" id="UP000887565"/>
    </source>
</evidence>
<dbReference type="WBParaSite" id="nRc.2.0.1.t30649-RA">
    <property type="protein sequence ID" value="nRc.2.0.1.t30649-RA"/>
    <property type="gene ID" value="nRc.2.0.1.g30649"/>
</dbReference>
<evidence type="ECO:0000313" key="2">
    <source>
        <dbReference type="WBParaSite" id="nRc.2.0.1.t30649-RA"/>
    </source>
</evidence>
<name>A0A915JX97_ROMCU</name>
<organism evidence="1 2">
    <name type="scientific">Romanomermis culicivorax</name>
    <name type="common">Nematode worm</name>
    <dbReference type="NCBI Taxonomy" id="13658"/>
    <lineage>
        <taxon>Eukaryota</taxon>
        <taxon>Metazoa</taxon>
        <taxon>Ecdysozoa</taxon>
        <taxon>Nematoda</taxon>
        <taxon>Enoplea</taxon>
        <taxon>Dorylaimia</taxon>
        <taxon>Mermithida</taxon>
        <taxon>Mermithoidea</taxon>
        <taxon>Mermithidae</taxon>
        <taxon>Romanomermis</taxon>
    </lineage>
</organism>
<dbReference type="Proteomes" id="UP000887565">
    <property type="component" value="Unplaced"/>
</dbReference>
<protein>
    <submittedName>
        <fullName evidence="2">Uncharacterized protein</fullName>
    </submittedName>
</protein>
<dbReference type="AlphaFoldDB" id="A0A915JX97"/>
<proteinExistence type="predicted"/>
<accession>A0A915JX97</accession>
<keyword evidence="1" id="KW-1185">Reference proteome</keyword>